<reference evidence="1 2" key="2">
    <citation type="submission" date="2023-12" db="EMBL/GenBank/DDBJ databases">
        <title>Description of an unclassified Opitutus bacterium of Verrucomicrobiota.</title>
        <authorList>
            <person name="Zhang D.-F."/>
        </authorList>
    </citation>
    <scope>NUCLEOTIDE SEQUENCE [LARGE SCALE GENOMIC DNA]</scope>
    <source>
        <strain evidence="1 2">WL0086</strain>
    </source>
</reference>
<dbReference type="RefSeq" id="WP_221032838.1">
    <property type="nucleotide sequence ID" value="NZ_CP139781.1"/>
</dbReference>
<dbReference type="Proteomes" id="UP000738431">
    <property type="component" value="Chromosome"/>
</dbReference>
<reference evidence="1 2" key="1">
    <citation type="submission" date="2021-08" db="EMBL/GenBank/DDBJ databases">
        <authorList>
            <person name="Zhang D."/>
            <person name="Zhang A."/>
            <person name="Wang L."/>
        </authorList>
    </citation>
    <scope>NUCLEOTIDE SEQUENCE [LARGE SCALE GENOMIC DNA]</scope>
    <source>
        <strain evidence="1 2">WL0086</strain>
    </source>
</reference>
<dbReference type="InterPro" id="IPR007711">
    <property type="entry name" value="HigB-1"/>
</dbReference>
<keyword evidence="2" id="KW-1185">Reference proteome</keyword>
<dbReference type="Pfam" id="PF05015">
    <property type="entry name" value="HigB-like_toxin"/>
    <property type="match status" value="1"/>
</dbReference>
<organism evidence="1 2">
    <name type="scientific">Actomonas aquatica</name>
    <dbReference type="NCBI Taxonomy" id="2866162"/>
    <lineage>
        <taxon>Bacteria</taxon>
        <taxon>Pseudomonadati</taxon>
        <taxon>Verrucomicrobiota</taxon>
        <taxon>Opitutia</taxon>
        <taxon>Opitutales</taxon>
        <taxon>Opitutaceae</taxon>
        <taxon>Actomonas</taxon>
    </lineage>
</organism>
<evidence type="ECO:0000313" key="2">
    <source>
        <dbReference type="Proteomes" id="UP000738431"/>
    </source>
</evidence>
<dbReference type="PANTHER" id="PTHR40266:SF2">
    <property type="entry name" value="TOXIN HIGB-1"/>
    <property type="match status" value="1"/>
</dbReference>
<dbReference type="SUPFAM" id="SSF143011">
    <property type="entry name" value="RelE-like"/>
    <property type="match status" value="1"/>
</dbReference>
<evidence type="ECO:0000313" key="1">
    <source>
        <dbReference type="EMBL" id="WRQ85619.1"/>
    </source>
</evidence>
<accession>A0ABZ1C1W6</accession>
<dbReference type="InterPro" id="IPR035093">
    <property type="entry name" value="RelE/ParE_toxin_dom_sf"/>
</dbReference>
<name>A0ABZ1C1W6_9BACT</name>
<dbReference type="EMBL" id="CP139781">
    <property type="protein sequence ID" value="WRQ85619.1"/>
    <property type="molecule type" value="Genomic_DNA"/>
</dbReference>
<proteinExistence type="predicted"/>
<dbReference type="PANTHER" id="PTHR40266">
    <property type="entry name" value="TOXIN HIGB-1"/>
    <property type="match status" value="1"/>
</dbReference>
<protein>
    <submittedName>
        <fullName evidence="1">Type II toxin-antitoxin system RelE/ParE family toxin</fullName>
    </submittedName>
</protein>
<gene>
    <name evidence="1" type="ORF">K1X11_012475</name>
</gene>
<sequence length="92" mass="10778">MIQSFADRDTEQLFHEEKNRRFHAIARVALRKLIQMNHAERLGDLSVPPGNRLEPLSGDLAGYHSIRINDQWRIVFRWTDAGPAEVRVQDYH</sequence>
<dbReference type="Gene3D" id="3.30.2310.20">
    <property type="entry name" value="RelE-like"/>
    <property type="match status" value="1"/>
</dbReference>